<dbReference type="RefSeq" id="WP_190041172.1">
    <property type="nucleotide sequence ID" value="NZ_BNBE01000001.1"/>
</dbReference>
<gene>
    <name evidence="1" type="ORF">GCM10017667_16560</name>
</gene>
<sequence length="387" mass="41096">MSTPSTPDERLRRWRLVLGGAAAEGTGRALSGADAAMDAALAALYDGGEGRDGGADGGRRGGLGGSAPSVARWLGDIRTYFPRSVVQVMQRDAIDRLGLAGLLLEPETLEAAEPDVHLVGTLLSLNEALPETTRETARTVVRKVVADLEARLAPRTRATVTGALDRSARIARPRHRDIDWDRTLRANLRNYLPEHGTVVPERLIGHGRASRAVRKEIVLCVDQSGSMAASVVYAAVFGAVLASLKAVATRLVVFDTAVVDLTEELDDPVDVLFGTRLGGGTDINRALAYCQSRITRPADTVLVLVSDLYEGGIRDEMLKRVAAMQASGVRCVALLALSDEGAPAYDREHAAALAALGVPAFACTPDLFPEVMAAALEKRPLPIPDTV</sequence>
<dbReference type="EMBL" id="BNBE01000001">
    <property type="protein sequence ID" value="GHF88491.1"/>
    <property type="molecule type" value="Genomic_DNA"/>
</dbReference>
<dbReference type="PANTHER" id="PTHR30634">
    <property type="entry name" value="OUTER MEMBRANE LOLAB LIPOPROTEIN INSERTION APPARATUS"/>
    <property type="match status" value="1"/>
</dbReference>
<evidence type="ECO:0000313" key="1">
    <source>
        <dbReference type="EMBL" id="GHF88491.1"/>
    </source>
</evidence>
<dbReference type="Gene3D" id="3.40.50.410">
    <property type="entry name" value="von Willebrand factor, type A domain"/>
    <property type="match status" value="1"/>
</dbReference>
<dbReference type="InterPro" id="IPR008912">
    <property type="entry name" value="Uncharacterised_CoxE"/>
</dbReference>
<proteinExistence type="predicted"/>
<dbReference type="CDD" id="cd01462">
    <property type="entry name" value="VWA_YIEM_type"/>
    <property type="match status" value="1"/>
</dbReference>
<accession>A0A919BGZ1</accession>
<comment type="caution">
    <text evidence="1">The sequence shown here is derived from an EMBL/GenBank/DDBJ whole genome shotgun (WGS) entry which is preliminary data.</text>
</comment>
<dbReference type="AlphaFoldDB" id="A0A919BGZ1"/>
<reference evidence="1" key="1">
    <citation type="journal article" date="2014" name="Int. J. Syst. Evol. Microbiol.">
        <title>Complete genome sequence of Corynebacterium casei LMG S-19264T (=DSM 44701T), isolated from a smear-ripened cheese.</title>
        <authorList>
            <consortium name="US DOE Joint Genome Institute (JGI-PGF)"/>
            <person name="Walter F."/>
            <person name="Albersmeier A."/>
            <person name="Kalinowski J."/>
            <person name="Ruckert C."/>
        </authorList>
    </citation>
    <scope>NUCLEOTIDE SEQUENCE</scope>
    <source>
        <strain evidence="1">JCM 4122</strain>
    </source>
</reference>
<name>A0A919BGZ1_STRFL</name>
<dbReference type="PANTHER" id="PTHR30634:SF16">
    <property type="entry name" value="OUTER-MEMBRANE LIPOPROTEIN LOLB"/>
    <property type="match status" value="1"/>
</dbReference>
<dbReference type="Proteomes" id="UP000632849">
    <property type="component" value="Unassembled WGS sequence"/>
</dbReference>
<keyword evidence="2" id="KW-1185">Reference proteome</keyword>
<protein>
    <submittedName>
        <fullName evidence="1">VWA domain-containing protein</fullName>
    </submittedName>
</protein>
<dbReference type="InterPro" id="IPR036465">
    <property type="entry name" value="vWFA_dom_sf"/>
</dbReference>
<reference evidence="1" key="2">
    <citation type="submission" date="2020-09" db="EMBL/GenBank/DDBJ databases">
        <authorList>
            <person name="Sun Q."/>
            <person name="Ohkuma M."/>
        </authorList>
    </citation>
    <scope>NUCLEOTIDE SEQUENCE</scope>
    <source>
        <strain evidence="1">JCM 4122</strain>
    </source>
</reference>
<evidence type="ECO:0000313" key="2">
    <source>
        <dbReference type="Proteomes" id="UP000632849"/>
    </source>
</evidence>
<dbReference type="SUPFAM" id="SSF53300">
    <property type="entry name" value="vWA-like"/>
    <property type="match status" value="1"/>
</dbReference>
<dbReference type="Pfam" id="PF05762">
    <property type="entry name" value="VWA_CoxE"/>
    <property type="match status" value="1"/>
</dbReference>
<dbReference type="InterPro" id="IPR050458">
    <property type="entry name" value="LolB"/>
</dbReference>
<organism evidence="1 2">
    <name type="scientific">Streptomyces filamentosus</name>
    <name type="common">Streptomyces roseosporus</name>
    <dbReference type="NCBI Taxonomy" id="67294"/>
    <lineage>
        <taxon>Bacteria</taxon>
        <taxon>Bacillati</taxon>
        <taxon>Actinomycetota</taxon>
        <taxon>Actinomycetes</taxon>
        <taxon>Kitasatosporales</taxon>
        <taxon>Streptomycetaceae</taxon>
        <taxon>Streptomyces</taxon>
    </lineage>
</organism>